<keyword evidence="2" id="KW-1185">Reference proteome</keyword>
<evidence type="ECO:0000313" key="1">
    <source>
        <dbReference type="EMBL" id="MPC45671.1"/>
    </source>
</evidence>
<proteinExistence type="predicted"/>
<comment type="caution">
    <text evidence="1">The sequence shown here is derived from an EMBL/GenBank/DDBJ whole genome shotgun (WGS) entry which is preliminary data.</text>
</comment>
<dbReference type="Proteomes" id="UP000324222">
    <property type="component" value="Unassembled WGS sequence"/>
</dbReference>
<dbReference type="EMBL" id="VSRR010006837">
    <property type="protein sequence ID" value="MPC45671.1"/>
    <property type="molecule type" value="Genomic_DNA"/>
</dbReference>
<protein>
    <submittedName>
        <fullName evidence="1">Uncharacterized protein</fullName>
    </submittedName>
</protein>
<evidence type="ECO:0000313" key="2">
    <source>
        <dbReference type="Proteomes" id="UP000324222"/>
    </source>
</evidence>
<name>A0A5B7FEL0_PORTR</name>
<sequence>MYRVGENLIGSAHLLIPQSSSRFFEARQETLQWLRPEYISVYTLAATTDTGTQSTNEVINPPPRIPLLVDDWYLHPRQRWRKGYRSFYKNVPYPQGKV</sequence>
<organism evidence="1 2">
    <name type="scientific">Portunus trituberculatus</name>
    <name type="common">Swimming crab</name>
    <name type="synonym">Neptunus trituberculatus</name>
    <dbReference type="NCBI Taxonomy" id="210409"/>
    <lineage>
        <taxon>Eukaryota</taxon>
        <taxon>Metazoa</taxon>
        <taxon>Ecdysozoa</taxon>
        <taxon>Arthropoda</taxon>
        <taxon>Crustacea</taxon>
        <taxon>Multicrustacea</taxon>
        <taxon>Malacostraca</taxon>
        <taxon>Eumalacostraca</taxon>
        <taxon>Eucarida</taxon>
        <taxon>Decapoda</taxon>
        <taxon>Pleocyemata</taxon>
        <taxon>Brachyura</taxon>
        <taxon>Eubrachyura</taxon>
        <taxon>Portunoidea</taxon>
        <taxon>Portunidae</taxon>
        <taxon>Portuninae</taxon>
        <taxon>Portunus</taxon>
    </lineage>
</organism>
<gene>
    <name evidence="1" type="ORF">E2C01_039377</name>
</gene>
<accession>A0A5B7FEL0</accession>
<reference evidence="1 2" key="1">
    <citation type="submission" date="2019-05" db="EMBL/GenBank/DDBJ databases">
        <title>Another draft genome of Portunus trituberculatus and its Hox gene families provides insights of decapod evolution.</title>
        <authorList>
            <person name="Jeong J.-H."/>
            <person name="Song I."/>
            <person name="Kim S."/>
            <person name="Choi T."/>
            <person name="Kim D."/>
            <person name="Ryu S."/>
            <person name="Kim W."/>
        </authorList>
    </citation>
    <scope>NUCLEOTIDE SEQUENCE [LARGE SCALE GENOMIC DNA]</scope>
    <source>
        <tissue evidence="1">Muscle</tissue>
    </source>
</reference>
<dbReference type="AlphaFoldDB" id="A0A5B7FEL0"/>